<feature type="compositionally biased region" description="Polar residues" evidence="1">
    <location>
        <begin position="84"/>
        <end position="93"/>
    </location>
</feature>
<reference evidence="2 3" key="1">
    <citation type="submission" date="2020-02" db="EMBL/GenBank/DDBJ databases">
        <title>Genome sequencing for Draconibacterium sp. strain M1.</title>
        <authorList>
            <person name="Park S.-J."/>
        </authorList>
    </citation>
    <scope>NUCLEOTIDE SEQUENCE [LARGE SCALE GENOMIC DNA]</scope>
    <source>
        <strain evidence="2 3">M1</strain>
    </source>
</reference>
<dbReference type="KEGG" id="drc:G0Q07_14130"/>
<proteinExistence type="predicted"/>
<sequence>MMTTNEKLNRVDEKMLASKISITTRCDLIEASSENNSTPYENMTELYENMMQSSENMSASCELIVPTSELNTSRSENHSMPHAKNTQSACYGT</sequence>
<protein>
    <submittedName>
        <fullName evidence="2">Uncharacterized protein</fullName>
    </submittedName>
</protein>
<dbReference type="AlphaFoldDB" id="A0A6C0RFN5"/>
<dbReference type="Proteomes" id="UP000474630">
    <property type="component" value="Chromosome"/>
</dbReference>
<evidence type="ECO:0000313" key="3">
    <source>
        <dbReference type="Proteomes" id="UP000474630"/>
    </source>
</evidence>
<name>A0A6C0RFN5_9BACT</name>
<evidence type="ECO:0000256" key="1">
    <source>
        <dbReference type="SAM" id="MobiDB-lite"/>
    </source>
</evidence>
<feature type="region of interest" description="Disordered" evidence="1">
    <location>
        <begin position="69"/>
        <end position="93"/>
    </location>
</feature>
<dbReference type="RefSeq" id="WP_163347218.1">
    <property type="nucleotide sequence ID" value="NZ_CP048409.1"/>
</dbReference>
<keyword evidence="3" id="KW-1185">Reference proteome</keyword>
<evidence type="ECO:0000313" key="2">
    <source>
        <dbReference type="EMBL" id="QIA08786.1"/>
    </source>
</evidence>
<dbReference type="EMBL" id="CP048409">
    <property type="protein sequence ID" value="QIA08786.1"/>
    <property type="molecule type" value="Genomic_DNA"/>
</dbReference>
<organism evidence="2 3">
    <name type="scientific">Draconibacterium halophilum</name>
    <dbReference type="NCBI Taxonomy" id="2706887"/>
    <lineage>
        <taxon>Bacteria</taxon>
        <taxon>Pseudomonadati</taxon>
        <taxon>Bacteroidota</taxon>
        <taxon>Bacteroidia</taxon>
        <taxon>Marinilabiliales</taxon>
        <taxon>Prolixibacteraceae</taxon>
        <taxon>Draconibacterium</taxon>
    </lineage>
</organism>
<gene>
    <name evidence="2" type="ORF">G0Q07_14130</name>
</gene>
<accession>A0A6C0RFN5</accession>